<comment type="caution">
    <text evidence="2">The sequence shown here is derived from an EMBL/GenBank/DDBJ whole genome shotgun (WGS) entry which is preliminary data.</text>
</comment>
<accession>A0AAV0B626</accession>
<keyword evidence="1" id="KW-1133">Transmembrane helix</keyword>
<dbReference type="PANTHER" id="PTHR34365">
    <property type="entry name" value="ENOLASE (DUF1399)"/>
    <property type="match status" value="1"/>
</dbReference>
<feature type="transmembrane region" description="Helical" evidence="1">
    <location>
        <begin position="539"/>
        <end position="563"/>
    </location>
</feature>
<dbReference type="PANTHER" id="PTHR34365:SF7">
    <property type="entry name" value="GLYCINE-RICH DOMAIN-CONTAINING PROTEIN 1"/>
    <property type="match status" value="1"/>
</dbReference>
<organism evidence="2 3">
    <name type="scientific">Phakopsora pachyrhizi</name>
    <name type="common">Asian soybean rust disease fungus</name>
    <dbReference type="NCBI Taxonomy" id="170000"/>
    <lineage>
        <taxon>Eukaryota</taxon>
        <taxon>Fungi</taxon>
        <taxon>Dikarya</taxon>
        <taxon>Basidiomycota</taxon>
        <taxon>Pucciniomycotina</taxon>
        <taxon>Pucciniomycetes</taxon>
        <taxon>Pucciniales</taxon>
        <taxon>Phakopsoraceae</taxon>
        <taxon>Phakopsora</taxon>
    </lineage>
</organism>
<dbReference type="Pfam" id="PF07173">
    <property type="entry name" value="GRDP-like"/>
    <property type="match status" value="2"/>
</dbReference>
<sequence>MRQLPTDQQVKDHLILLSSFKSLMCHRLSEVESGLIEKHRSIYHFVNFSTQRFESWLRALEVEKSLSIDVDDLLPPLDVLMVWHSYCLNPRWYCEDVIRRYGSLKDLRFPLGSIASKLRLLEGLEGDDGEGDPRDLLERIRISERTFCETLAMSQTDNCLPGLRSECFKSFDPIRSFEESFELGRMFECPNCDYQIQSDWINDSETGWLDRNFRVECESCGLRVDTDSRRNYNLLSDIIRVYSFNHHKNQDLEVETGEVVDLRATIAGTVTTLTSIRDLKNLTEFNQKVIDLISKRLEITTELNDESDRQVGVSTSIQGRSKMSLINSLILKDFNDLALDSTTFSNLQERDRVLKAYENGSKFSIDLPRAVLRQFSFVEKMNELIHFKRFGLVSGGGLREDEKRVLDQVISNWISKYKRFMDLMKIYKDEFFVPTLDIDLVWHTHQLVRGIDYSVDTIEFTGRLIDHNDDVEEVKLDRSFLRTCEIYKKTFGSDYVDFVRTKKSQSRYDGMELIESEGEQLIGLNHVTSQPDQVSLRSYHIYEAVSFPVPVPVPFFFFFILFFKKKLVMRNSCLVYLGGGFFFFRSQS</sequence>
<keyword evidence="1" id="KW-0812">Transmembrane</keyword>
<dbReference type="InterPro" id="IPR009836">
    <property type="entry name" value="GRDP-like"/>
</dbReference>
<evidence type="ECO:0000313" key="2">
    <source>
        <dbReference type="EMBL" id="CAH7676915.1"/>
    </source>
</evidence>
<keyword evidence="1" id="KW-0472">Membrane</keyword>
<dbReference type="EMBL" id="CALTRL010002844">
    <property type="protein sequence ID" value="CAH7676915.1"/>
    <property type="molecule type" value="Genomic_DNA"/>
</dbReference>
<reference evidence="2" key="1">
    <citation type="submission" date="2022-06" db="EMBL/GenBank/DDBJ databases">
        <authorList>
            <consortium name="SYNGENTA / RWTH Aachen University"/>
        </authorList>
    </citation>
    <scope>NUCLEOTIDE SEQUENCE</scope>
</reference>
<dbReference type="AlphaFoldDB" id="A0AAV0B626"/>
<proteinExistence type="predicted"/>
<protein>
    <submittedName>
        <fullName evidence="2">Expressed protein</fullName>
    </submittedName>
</protein>
<gene>
    <name evidence="2" type="ORF">PPACK8108_LOCUS12024</name>
</gene>
<keyword evidence="3" id="KW-1185">Reference proteome</keyword>
<evidence type="ECO:0000256" key="1">
    <source>
        <dbReference type="SAM" id="Phobius"/>
    </source>
</evidence>
<dbReference type="Proteomes" id="UP001153365">
    <property type="component" value="Unassembled WGS sequence"/>
</dbReference>
<name>A0AAV0B626_PHAPC</name>
<evidence type="ECO:0000313" key="3">
    <source>
        <dbReference type="Proteomes" id="UP001153365"/>
    </source>
</evidence>